<dbReference type="EMBL" id="UOFV01000020">
    <property type="protein sequence ID" value="VAW94443.1"/>
    <property type="molecule type" value="Genomic_DNA"/>
</dbReference>
<proteinExistence type="predicted"/>
<organism evidence="1">
    <name type="scientific">hydrothermal vent metagenome</name>
    <dbReference type="NCBI Taxonomy" id="652676"/>
    <lineage>
        <taxon>unclassified sequences</taxon>
        <taxon>metagenomes</taxon>
        <taxon>ecological metagenomes</taxon>
    </lineage>
</organism>
<evidence type="ECO:0000313" key="1">
    <source>
        <dbReference type="EMBL" id="VAW94443.1"/>
    </source>
</evidence>
<dbReference type="SUPFAM" id="SSF48113">
    <property type="entry name" value="Heme-dependent peroxidases"/>
    <property type="match status" value="1"/>
</dbReference>
<dbReference type="InterPro" id="IPR010255">
    <property type="entry name" value="Haem_peroxidase_sf"/>
</dbReference>
<sequence>NDLPFMRDSEPDPNKRSLSFRNLLRGRSLGLPSGQDVAEALAECGYDIPTDLNLGLSKIDGFSDMPGKLRAELKKQTPLFFYILRESRFSEGLGRVGSAILMEVFGAMLTHCENSYINAGCWEPSIDIVSSDHELSLRDIVSYVSS</sequence>
<dbReference type="GO" id="GO:0004601">
    <property type="term" value="F:peroxidase activity"/>
    <property type="evidence" value="ECO:0007669"/>
    <property type="project" value="InterPro"/>
</dbReference>
<dbReference type="AlphaFoldDB" id="A0A3B1A2T9"/>
<accession>A0A3B1A2T9</accession>
<dbReference type="GO" id="GO:0020037">
    <property type="term" value="F:heme binding"/>
    <property type="evidence" value="ECO:0007669"/>
    <property type="project" value="InterPro"/>
</dbReference>
<protein>
    <submittedName>
        <fullName evidence="1">Uncharacterized protein</fullName>
    </submittedName>
</protein>
<dbReference type="GO" id="GO:0006979">
    <property type="term" value="P:response to oxidative stress"/>
    <property type="evidence" value="ECO:0007669"/>
    <property type="project" value="InterPro"/>
</dbReference>
<reference evidence="1" key="1">
    <citation type="submission" date="2018-06" db="EMBL/GenBank/DDBJ databases">
        <authorList>
            <person name="Zhirakovskaya E."/>
        </authorList>
    </citation>
    <scope>NUCLEOTIDE SEQUENCE</scope>
</reference>
<feature type="non-terminal residue" evidence="1">
    <location>
        <position position="1"/>
    </location>
</feature>
<name>A0A3B1A2T9_9ZZZZ</name>
<gene>
    <name evidence="1" type="ORF">MNBD_GAMMA19-385</name>
</gene>